<reference evidence="1" key="1">
    <citation type="submission" date="2018-02" db="EMBL/GenBank/DDBJ databases">
        <title>Rhizophora mucronata_Transcriptome.</title>
        <authorList>
            <person name="Meera S.P."/>
            <person name="Sreeshan A."/>
            <person name="Augustine A."/>
        </authorList>
    </citation>
    <scope>NUCLEOTIDE SEQUENCE</scope>
    <source>
        <tissue evidence="1">Leaf</tissue>
    </source>
</reference>
<protein>
    <submittedName>
        <fullName evidence="1">Uncharacterized protein</fullName>
    </submittedName>
</protein>
<proteinExistence type="predicted"/>
<dbReference type="AlphaFoldDB" id="A0A2P2P7V5"/>
<evidence type="ECO:0000313" key="1">
    <source>
        <dbReference type="EMBL" id="MBX50854.1"/>
    </source>
</evidence>
<dbReference type="EMBL" id="GGEC01070370">
    <property type="protein sequence ID" value="MBX50854.1"/>
    <property type="molecule type" value="Transcribed_RNA"/>
</dbReference>
<organism evidence="1">
    <name type="scientific">Rhizophora mucronata</name>
    <name type="common">Asiatic mangrove</name>
    <dbReference type="NCBI Taxonomy" id="61149"/>
    <lineage>
        <taxon>Eukaryota</taxon>
        <taxon>Viridiplantae</taxon>
        <taxon>Streptophyta</taxon>
        <taxon>Embryophyta</taxon>
        <taxon>Tracheophyta</taxon>
        <taxon>Spermatophyta</taxon>
        <taxon>Magnoliopsida</taxon>
        <taxon>eudicotyledons</taxon>
        <taxon>Gunneridae</taxon>
        <taxon>Pentapetalae</taxon>
        <taxon>rosids</taxon>
        <taxon>fabids</taxon>
        <taxon>Malpighiales</taxon>
        <taxon>Rhizophoraceae</taxon>
        <taxon>Rhizophora</taxon>
    </lineage>
</organism>
<sequence length="59" mass="6787">MISSQVYSLRLIQNDQMQTSHLLDLLLYLVPHITNLLFPSPINFPTSSVLALMIFITRK</sequence>
<name>A0A2P2P7V5_RHIMU</name>
<accession>A0A2P2P7V5</accession>